<dbReference type="Pfam" id="PF02875">
    <property type="entry name" value="Mur_ligase_C"/>
    <property type="match status" value="1"/>
</dbReference>
<evidence type="ECO:0000259" key="12">
    <source>
        <dbReference type="Pfam" id="PF02875"/>
    </source>
</evidence>
<feature type="domain" description="Mur ligase C-terminal" evidence="12">
    <location>
        <begin position="337"/>
        <end position="456"/>
    </location>
</feature>
<dbReference type="EC" id="6.3.2.10" evidence="10 11"/>
<dbReference type="GO" id="GO:0005737">
    <property type="term" value="C:cytoplasm"/>
    <property type="evidence" value="ECO:0007669"/>
    <property type="project" value="UniProtKB-SubCell"/>
</dbReference>
<evidence type="ECO:0000256" key="1">
    <source>
        <dbReference type="ARBA" id="ARBA00022490"/>
    </source>
</evidence>
<dbReference type="Gene3D" id="3.90.190.20">
    <property type="entry name" value="Mur ligase, C-terminal domain"/>
    <property type="match status" value="1"/>
</dbReference>
<keyword evidence="2 10" id="KW-0436">Ligase</keyword>
<dbReference type="PANTHER" id="PTHR43024">
    <property type="entry name" value="UDP-N-ACETYLMURAMOYL-TRIPEPTIDE--D-ALANYL-D-ALANINE LIGASE"/>
    <property type="match status" value="1"/>
</dbReference>
<dbReference type="SUPFAM" id="SSF53244">
    <property type="entry name" value="MurD-like peptide ligases, peptide-binding domain"/>
    <property type="match status" value="1"/>
</dbReference>
<dbReference type="SUPFAM" id="SSF53623">
    <property type="entry name" value="MurD-like peptide ligases, catalytic domain"/>
    <property type="match status" value="1"/>
</dbReference>
<feature type="domain" description="Mur ligase central" evidence="13">
    <location>
        <begin position="108"/>
        <end position="297"/>
    </location>
</feature>
<evidence type="ECO:0000313" key="15">
    <source>
        <dbReference type="Proteomes" id="UP000184066"/>
    </source>
</evidence>
<name>A0A1M7SBT5_9RHOB</name>
<dbReference type="InterPro" id="IPR036565">
    <property type="entry name" value="Mur-like_cat_sf"/>
</dbReference>
<dbReference type="InterPro" id="IPR004101">
    <property type="entry name" value="Mur_ligase_C"/>
</dbReference>
<evidence type="ECO:0000256" key="9">
    <source>
        <dbReference type="ARBA" id="ARBA00023316"/>
    </source>
</evidence>
<protein>
    <recommendedName>
        <fullName evidence="10 11">UDP-N-acetylmuramoyl-tripeptide--D-alanyl-D-alanine ligase</fullName>
        <ecNumber evidence="10 11">6.3.2.10</ecNumber>
    </recommendedName>
    <alternativeName>
        <fullName evidence="10">D-alanyl-D-alanine-adding enzyme</fullName>
    </alternativeName>
</protein>
<dbReference type="PANTHER" id="PTHR43024:SF1">
    <property type="entry name" value="UDP-N-ACETYLMURAMOYL-TRIPEPTIDE--D-ALANYL-D-ALANINE LIGASE"/>
    <property type="match status" value="1"/>
</dbReference>
<comment type="similarity">
    <text evidence="10">Belongs to the MurCDEF family. MurF subfamily.</text>
</comment>
<dbReference type="GO" id="GO:0047480">
    <property type="term" value="F:UDP-N-acetylmuramoyl-tripeptide-D-alanyl-D-alanine ligase activity"/>
    <property type="evidence" value="ECO:0007669"/>
    <property type="project" value="UniProtKB-UniRule"/>
</dbReference>
<dbReference type="GO" id="GO:0071555">
    <property type="term" value="P:cell wall organization"/>
    <property type="evidence" value="ECO:0007669"/>
    <property type="project" value="UniProtKB-KW"/>
</dbReference>
<dbReference type="GO" id="GO:0051301">
    <property type="term" value="P:cell division"/>
    <property type="evidence" value="ECO:0007669"/>
    <property type="project" value="UniProtKB-KW"/>
</dbReference>
<reference evidence="14 15" key="1">
    <citation type="submission" date="2016-12" db="EMBL/GenBank/DDBJ databases">
        <authorList>
            <person name="Song W.-J."/>
            <person name="Kurnit D.M."/>
        </authorList>
    </citation>
    <scope>NUCLEOTIDE SEQUENCE [LARGE SCALE GENOMIC DNA]</scope>
    <source>
        <strain evidence="14 15">CGMCC 1.10808</strain>
    </source>
</reference>
<keyword evidence="8 10" id="KW-0131">Cell cycle</keyword>
<keyword evidence="3 10" id="KW-0132">Cell division</keyword>
<evidence type="ECO:0000256" key="3">
    <source>
        <dbReference type="ARBA" id="ARBA00022618"/>
    </source>
</evidence>
<evidence type="ECO:0000256" key="7">
    <source>
        <dbReference type="ARBA" id="ARBA00022984"/>
    </source>
</evidence>
<keyword evidence="4 10" id="KW-0547">Nucleotide-binding</keyword>
<keyword evidence="5 10" id="KW-0067">ATP-binding</keyword>
<keyword evidence="15" id="KW-1185">Reference proteome</keyword>
<dbReference type="GO" id="GO:0008360">
    <property type="term" value="P:regulation of cell shape"/>
    <property type="evidence" value="ECO:0007669"/>
    <property type="project" value="UniProtKB-KW"/>
</dbReference>
<comment type="function">
    <text evidence="10 11">Involved in cell wall formation. Catalyzes the final step in the synthesis of UDP-N-acetylmuramoyl-pentapeptide, the precursor of murein.</text>
</comment>
<dbReference type="AlphaFoldDB" id="A0A1M7SBT5"/>
<dbReference type="SUPFAM" id="SSF63418">
    <property type="entry name" value="MurE/MurF N-terminal domain"/>
    <property type="match status" value="1"/>
</dbReference>
<dbReference type="STRING" id="1189325.SAMN04488119_103345"/>
<evidence type="ECO:0000313" key="14">
    <source>
        <dbReference type="EMBL" id="SHN55702.1"/>
    </source>
</evidence>
<dbReference type="InterPro" id="IPR013221">
    <property type="entry name" value="Mur_ligase_cen"/>
</dbReference>
<feature type="binding site" evidence="10">
    <location>
        <begin position="110"/>
        <end position="116"/>
    </location>
    <ligand>
        <name>ATP</name>
        <dbReference type="ChEBI" id="CHEBI:30616"/>
    </ligand>
</feature>
<gene>
    <name evidence="10" type="primary">murF</name>
    <name evidence="14" type="ORF">SAMN05216200_102163</name>
</gene>
<dbReference type="RefSeq" id="WP_072746246.1">
    <property type="nucleotide sequence ID" value="NZ_FOHL01000003.1"/>
</dbReference>
<dbReference type="Gene3D" id="3.40.1390.10">
    <property type="entry name" value="MurE/MurF, N-terminal domain"/>
    <property type="match status" value="1"/>
</dbReference>
<proteinExistence type="inferred from homology"/>
<evidence type="ECO:0000256" key="6">
    <source>
        <dbReference type="ARBA" id="ARBA00022960"/>
    </source>
</evidence>
<keyword evidence="7 10" id="KW-0573">Peptidoglycan synthesis</keyword>
<dbReference type="HAMAP" id="MF_02019">
    <property type="entry name" value="MurF"/>
    <property type="match status" value="1"/>
</dbReference>
<evidence type="ECO:0000256" key="8">
    <source>
        <dbReference type="ARBA" id="ARBA00023306"/>
    </source>
</evidence>
<evidence type="ECO:0000256" key="10">
    <source>
        <dbReference type="HAMAP-Rule" id="MF_02019"/>
    </source>
</evidence>
<dbReference type="Pfam" id="PF08245">
    <property type="entry name" value="Mur_ligase_M"/>
    <property type="match status" value="1"/>
</dbReference>
<evidence type="ECO:0000256" key="11">
    <source>
        <dbReference type="RuleBase" id="RU004136"/>
    </source>
</evidence>
<dbReference type="InterPro" id="IPR036615">
    <property type="entry name" value="Mur_ligase_C_dom_sf"/>
</dbReference>
<accession>A0A1M7SBT5</accession>
<dbReference type="GO" id="GO:0008766">
    <property type="term" value="F:UDP-N-acetylmuramoylalanyl-D-glutamyl-2,6-diaminopimelate-D-alanyl-D-alanine ligase activity"/>
    <property type="evidence" value="ECO:0007669"/>
    <property type="project" value="RHEA"/>
</dbReference>
<dbReference type="InterPro" id="IPR035911">
    <property type="entry name" value="MurE/MurF_N"/>
</dbReference>
<keyword evidence="1 10" id="KW-0963">Cytoplasm</keyword>
<dbReference type="EMBL" id="FRDL01000002">
    <property type="protein sequence ID" value="SHN55702.1"/>
    <property type="molecule type" value="Genomic_DNA"/>
</dbReference>
<comment type="catalytic activity">
    <reaction evidence="10 11">
        <text>D-alanyl-D-alanine + UDP-N-acetyl-alpha-D-muramoyl-L-alanyl-gamma-D-glutamyl-meso-2,6-diaminopimelate + ATP = UDP-N-acetyl-alpha-D-muramoyl-L-alanyl-gamma-D-glutamyl-meso-2,6-diaminopimeloyl-D-alanyl-D-alanine + ADP + phosphate + H(+)</text>
        <dbReference type="Rhea" id="RHEA:28374"/>
        <dbReference type="ChEBI" id="CHEBI:15378"/>
        <dbReference type="ChEBI" id="CHEBI:30616"/>
        <dbReference type="ChEBI" id="CHEBI:43474"/>
        <dbReference type="ChEBI" id="CHEBI:57822"/>
        <dbReference type="ChEBI" id="CHEBI:61386"/>
        <dbReference type="ChEBI" id="CHEBI:83905"/>
        <dbReference type="ChEBI" id="CHEBI:456216"/>
        <dbReference type="EC" id="6.3.2.10"/>
    </reaction>
</comment>
<comment type="pathway">
    <text evidence="10 11">Cell wall biogenesis; peptidoglycan biosynthesis.</text>
</comment>
<dbReference type="GO" id="GO:0005524">
    <property type="term" value="F:ATP binding"/>
    <property type="evidence" value="ECO:0007669"/>
    <property type="project" value="UniProtKB-UniRule"/>
</dbReference>
<dbReference type="Gene3D" id="3.40.1190.10">
    <property type="entry name" value="Mur-like, catalytic domain"/>
    <property type="match status" value="1"/>
</dbReference>
<comment type="subcellular location">
    <subcellularLocation>
        <location evidence="10 11">Cytoplasm</location>
    </subcellularLocation>
</comment>
<dbReference type="InterPro" id="IPR005863">
    <property type="entry name" value="UDP-N-AcMur_synth"/>
</dbReference>
<dbReference type="UniPathway" id="UPA00219"/>
<keyword evidence="9 10" id="KW-0961">Cell wall biogenesis/degradation</keyword>
<keyword evidence="6 10" id="KW-0133">Cell shape</keyword>
<organism evidence="14 15">
    <name type="scientific">Oceanicella actignis</name>
    <dbReference type="NCBI Taxonomy" id="1189325"/>
    <lineage>
        <taxon>Bacteria</taxon>
        <taxon>Pseudomonadati</taxon>
        <taxon>Pseudomonadota</taxon>
        <taxon>Alphaproteobacteria</taxon>
        <taxon>Rhodobacterales</taxon>
        <taxon>Paracoccaceae</taxon>
        <taxon>Oceanicella</taxon>
    </lineage>
</organism>
<dbReference type="InterPro" id="IPR051046">
    <property type="entry name" value="MurCDEF_CellWall_CoF430Synth"/>
</dbReference>
<dbReference type="Proteomes" id="UP000184066">
    <property type="component" value="Unassembled WGS sequence"/>
</dbReference>
<evidence type="ECO:0000256" key="5">
    <source>
        <dbReference type="ARBA" id="ARBA00022840"/>
    </source>
</evidence>
<dbReference type="OrthoDB" id="9800958at2"/>
<evidence type="ECO:0000259" key="13">
    <source>
        <dbReference type="Pfam" id="PF08245"/>
    </source>
</evidence>
<sequence length="484" mass="50641">MTAPLWTSQEVAAATGGRALAPFAARGVCIDSRAAAPGDLFVALSDRRDGHDFVAAALAAGAAGALVSRMPPGVAADAPLVLVEDTMRALTALGAAARARSQARVAAVTGSAGKTSVKEMLRAMLAPQGPTHAAEKSFNNHWGVPLTLARMPRETRFAVIEIGMNHPGEIGPLSRLARPHAAIVTTVAKAHLAAFDSEAGIARAKAEIFEGLEPGGAAILNRDNPHFALLARRARRRGARILRFGAAQRCHARLIGAEDGPGGCAVQARLMGRPALFRVGAPGRHMAMNALAALLAAQALGADPGRAALELAAWTPPEGRGMRWRVALDETGLDGAIHLIDESYNANPASMSASLAVLAAARPEDGIGRVPRGRRIAVLGDMLELGEEERALHAAIADDPAMQAIDRVHCVGPRMKALHEALPRARRGEWTEDSAAMAAMMRRLLDAGDVVMVKGSLGARMARVVEAVMKLGRPEPARADQEAL</sequence>
<evidence type="ECO:0000256" key="4">
    <source>
        <dbReference type="ARBA" id="ARBA00022741"/>
    </source>
</evidence>
<dbReference type="GO" id="GO:0009252">
    <property type="term" value="P:peptidoglycan biosynthetic process"/>
    <property type="evidence" value="ECO:0007669"/>
    <property type="project" value="UniProtKB-UniRule"/>
</dbReference>
<dbReference type="NCBIfam" id="TIGR01143">
    <property type="entry name" value="murF"/>
    <property type="match status" value="1"/>
</dbReference>
<evidence type="ECO:0000256" key="2">
    <source>
        <dbReference type="ARBA" id="ARBA00022598"/>
    </source>
</evidence>